<evidence type="ECO:0000256" key="7">
    <source>
        <dbReference type="ARBA" id="ARBA00022737"/>
    </source>
</evidence>
<dbReference type="InterPro" id="IPR045304">
    <property type="entry name" value="LbH_SAT"/>
</dbReference>
<dbReference type="GO" id="GO:0006535">
    <property type="term" value="P:cysteine biosynthetic process from serine"/>
    <property type="evidence" value="ECO:0007669"/>
    <property type="project" value="InterPro"/>
</dbReference>
<comment type="catalytic activity">
    <reaction evidence="9">
        <text>L-serine + acetyl-CoA = O-acetyl-L-serine + CoA</text>
        <dbReference type="Rhea" id="RHEA:24560"/>
        <dbReference type="ChEBI" id="CHEBI:33384"/>
        <dbReference type="ChEBI" id="CHEBI:57287"/>
        <dbReference type="ChEBI" id="CHEBI:57288"/>
        <dbReference type="ChEBI" id="CHEBI:58340"/>
        <dbReference type="EC" id="2.3.1.30"/>
    </reaction>
</comment>
<evidence type="ECO:0000256" key="2">
    <source>
        <dbReference type="ARBA" id="ARBA00007274"/>
    </source>
</evidence>
<evidence type="ECO:0000256" key="4">
    <source>
        <dbReference type="ARBA" id="ARBA00018522"/>
    </source>
</evidence>
<evidence type="ECO:0000313" key="11">
    <source>
        <dbReference type="EMBL" id="SHM11066.1"/>
    </source>
</evidence>
<dbReference type="OrthoDB" id="9801456at2"/>
<dbReference type="GO" id="GO:0009001">
    <property type="term" value="F:serine O-acetyltransferase activity"/>
    <property type="evidence" value="ECO:0007669"/>
    <property type="project" value="UniProtKB-EC"/>
</dbReference>
<dbReference type="InterPro" id="IPR042122">
    <property type="entry name" value="Ser_AcTrfase_N_sf"/>
</dbReference>
<dbReference type="Gene3D" id="1.10.3130.10">
    <property type="entry name" value="serine acetyltransferase, domain 1"/>
    <property type="match status" value="1"/>
</dbReference>
<dbReference type="PANTHER" id="PTHR42811">
    <property type="entry name" value="SERINE ACETYLTRANSFERASE"/>
    <property type="match status" value="1"/>
</dbReference>
<gene>
    <name evidence="11" type="ORF">SAMN05444272_1801</name>
</gene>
<proteinExistence type="inferred from homology"/>
<dbReference type="SMART" id="SM00971">
    <property type="entry name" value="SATase_N"/>
    <property type="match status" value="1"/>
</dbReference>
<reference evidence="11 12" key="1">
    <citation type="submission" date="2016-11" db="EMBL/GenBank/DDBJ databases">
        <authorList>
            <person name="Jaros S."/>
            <person name="Januszkiewicz K."/>
            <person name="Wedrychowicz H."/>
        </authorList>
    </citation>
    <scope>NUCLEOTIDE SEQUENCE [LARGE SCALE GENOMIC DNA]</scope>
    <source>
        <strain evidence="11 12">DSM 22153</strain>
    </source>
</reference>
<comment type="pathway">
    <text evidence="1">Amino-acid biosynthesis; L-cysteine biosynthesis; L-cysteine from L-serine: step 1/2.</text>
</comment>
<evidence type="ECO:0000256" key="1">
    <source>
        <dbReference type="ARBA" id="ARBA00004876"/>
    </source>
</evidence>
<dbReference type="EMBL" id="FRBW01000002">
    <property type="protein sequence ID" value="SHM11066.1"/>
    <property type="molecule type" value="Genomic_DNA"/>
</dbReference>
<dbReference type="UniPathway" id="UPA00136">
    <property type="reaction ID" value="UER00199"/>
</dbReference>
<dbReference type="InterPro" id="IPR005881">
    <property type="entry name" value="Ser_O-AcTrfase"/>
</dbReference>
<keyword evidence="5" id="KW-0028">Amino-acid biosynthesis</keyword>
<dbReference type="PROSITE" id="PS00101">
    <property type="entry name" value="HEXAPEP_TRANSFERASES"/>
    <property type="match status" value="1"/>
</dbReference>
<evidence type="ECO:0000313" key="12">
    <source>
        <dbReference type="Proteomes" id="UP000186002"/>
    </source>
</evidence>
<dbReference type="NCBIfam" id="TIGR01172">
    <property type="entry name" value="cysE"/>
    <property type="match status" value="1"/>
</dbReference>
<evidence type="ECO:0000259" key="10">
    <source>
        <dbReference type="SMART" id="SM00971"/>
    </source>
</evidence>
<organism evidence="11 12">
    <name type="scientific">Roseibium suaedae</name>
    <dbReference type="NCBI Taxonomy" id="735517"/>
    <lineage>
        <taxon>Bacteria</taxon>
        <taxon>Pseudomonadati</taxon>
        <taxon>Pseudomonadota</taxon>
        <taxon>Alphaproteobacteria</taxon>
        <taxon>Hyphomicrobiales</taxon>
        <taxon>Stappiaceae</taxon>
        <taxon>Roseibium</taxon>
    </lineage>
</organism>
<dbReference type="EC" id="2.3.1.30" evidence="3"/>
<dbReference type="STRING" id="735517.SAMN05444272_1801"/>
<dbReference type="Proteomes" id="UP000186002">
    <property type="component" value="Unassembled WGS sequence"/>
</dbReference>
<sequence length="283" mass="30479">MSNPSPRQNAASLALHDPVWRQLREEAKAMVAAEPALSSFVYETVLNHEKLEEAVVHRLGDRLGRDIVSASLIRQTYLEALASEPVLAEIFRVDMVAVFDRDPACNRLLEPVLYFKGFHALQTHRLANWLWRQGRHDFALYLQSRSSEVFQVDIHPAVPVGRGIFIDHGTGLVVGGTAQIGDDVSILQGVTLGGTGKESGDRHPKIRHGVLIGAGAKILGNLEIGNCSRIAAGSVVLKDVPPNSTVAGVPAKVVGRAGCSEPARSMNQLLAADAVAEQEHGES</sequence>
<dbReference type="Pfam" id="PF06426">
    <property type="entry name" value="SATase_N"/>
    <property type="match status" value="1"/>
</dbReference>
<keyword evidence="7" id="KW-0677">Repeat</keyword>
<dbReference type="CDD" id="cd03354">
    <property type="entry name" value="LbH_SAT"/>
    <property type="match status" value="1"/>
</dbReference>
<dbReference type="RefSeq" id="WP_073012042.1">
    <property type="nucleotide sequence ID" value="NZ_FRBW01000002.1"/>
</dbReference>
<dbReference type="InterPro" id="IPR018357">
    <property type="entry name" value="Hexapep_transf_CS"/>
</dbReference>
<evidence type="ECO:0000256" key="6">
    <source>
        <dbReference type="ARBA" id="ARBA00022679"/>
    </source>
</evidence>
<keyword evidence="6 11" id="KW-0808">Transferase</keyword>
<evidence type="ECO:0000256" key="8">
    <source>
        <dbReference type="ARBA" id="ARBA00023315"/>
    </source>
</evidence>
<keyword evidence="12" id="KW-1185">Reference proteome</keyword>
<accession>A0A1M7G4E7</accession>
<evidence type="ECO:0000256" key="5">
    <source>
        <dbReference type="ARBA" id="ARBA00022605"/>
    </source>
</evidence>
<comment type="similarity">
    <text evidence="2">Belongs to the transferase hexapeptide repeat family.</text>
</comment>
<name>A0A1M7G4E7_9HYPH</name>
<dbReference type="FunFam" id="2.160.10.10:FF:000002">
    <property type="entry name" value="Serine acetyltransferase"/>
    <property type="match status" value="1"/>
</dbReference>
<dbReference type="InterPro" id="IPR010493">
    <property type="entry name" value="Ser_AcTrfase_N"/>
</dbReference>
<keyword evidence="8" id="KW-0012">Acyltransferase</keyword>
<dbReference type="InterPro" id="IPR011004">
    <property type="entry name" value="Trimer_LpxA-like_sf"/>
</dbReference>
<dbReference type="Gene3D" id="2.160.10.10">
    <property type="entry name" value="Hexapeptide repeat proteins"/>
    <property type="match status" value="1"/>
</dbReference>
<evidence type="ECO:0000256" key="9">
    <source>
        <dbReference type="ARBA" id="ARBA00049486"/>
    </source>
</evidence>
<dbReference type="SUPFAM" id="SSF51161">
    <property type="entry name" value="Trimeric LpxA-like enzymes"/>
    <property type="match status" value="1"/>
</dbReference>
<evidence type="ECO:0000256" key="3">
    <source>
        <dbReference type="ARBA" id="ARBA00013266"/>
    </source>
</evidence>
<dbReference type="NCBIfam" id="NF041874">
    <property type="entry name" value="EPS_EpsC"/>
    <property type="match status" value="1"/>
</dbReference>
<dbReference type="InterPro" id="IPR001451">
    <property type="entry name" value="Hexapep"/>
</dbReference>
<dbReference type="AlphaFoldDB" id="A0A1M7G4E7"/>
<protein>
    <recommendedName>
        <fullName evidence="4">Serine acetyltransferase</fullName>
        <ecNumber evidence="3">2.3.1.30</ecNumber>
    </recommendedName>
</protein>
<feature type="domain" description="Serine acetyltransferase N-terminal" evidence="10">
    <location>
        <begin position="19"/>
        <end position="123"/>
    </location>
</feature>
<dbReference type="Pfam" id="PF00132">
    <property type="entry name" value="Hexapep"/>
    <property type="match status" value="1"/>
</dbReference>
<dbReference type="GO" id="GO:0005737">
    <property type="term" value="C:cytoplasm"/>
    <property type="evidence" value="ECO:0007669"/>
    <property type="project" value="InterPro"/>
</dbReference>
<dbReference type="InterPro" id="IPR053376">
    <property type="entry name" value="Serine_acetyltransferase"/>
</dbReference>